<evidence type="ECO:0000256" key="2">
    <source>
        <dbReference type="ARBA" id="ARBA00022801"/>
    </source>
</evidence>
<dbReference type="PROSITE" id="PS50157">
    <property type="entry name" value="ZINC_FINGER_C2H2_2"/>
    <property type="match status" value="1"/>
</dbReference>
<feature type="region of interest" description="Disordered" evidence="5">
    <location>
        <begin position="318"/>
        <end position="373"/>
    </location>
</feature>
<dbReference type="Gene3D" id="3.30.420.10">
    <property type="entry name" value="Ribonuclease H-like superfamily/Ribonuclease H"/>
    <property type="match status" value="1"/>
</dbReference>
<evidence type="ECO:0000256" key="5">
    <source>
        <dbReference type="SAM" id="MobiDB-lite"/>
    </source>
</evidence>
<dbReference type="EMBL" id="JMSE01000070">
    <property type="protein sequence ID" value="KDN72007.1"/>
    <property type="molecule type" value="Genomic_DNA"/>
</dbReference>
<dbReference type="InterPro" id="IPR013087">
    <property type="entry name" value="Znf_C2H2_type"/>
</dbReference>
<keyword evidence="3 7" id="KW-0269">Exonuclease</keyword>
<feature type="compositionally biased region" description="Basic and acidic residues" evidence="5">
    <location>
        <begin position="11"/>
        <end position="20"/>
    </location>
</feature>
<feature type="region of interest" description="Disordered" evidence="5">
    <location>
        <begin position="1"/>
        <end position="53"/>
    </location>
</feature>
<dbReference type="SMART" id="SM00479">
    <property type="entry name" value="EXOIII"/>
    <property type="match status" value="1"/>
</dbReference>
<dbReference type="PROSITE" id="PS00028">
    <property type="entry name" value="ZINC_FINGER_C2H2_1"/>
    <property type="match status" value="1"/>
</dbReference>
<dbReference type="OMA" id="VEPHEPI"/>
<keyword evidence="1" id="KW-0540">Nuclease</keyword>
<evidence type="ECO:0000313" key="7">
    <source>
        <dbReference type="EMBL" id="KDN72007.1"/>
    </source>
</evidence>
<dbReference type="OrthoDB" id="16516at2759"/>
<dbReference type="InterPro" id="IPR047021">
    <property type="entry name" value="REXO1/3/4-like"/>
</dbReference>
<dbReference type="GO" id="GO:0004527">
    <property type="term" value="F:exonuclease activity"/>
    <property type="evidence" value="ECO:0007669"/>
    <property type="project" value="UniProtKB-KW"/>
</dbReference>
<feature type="domain" description="C2H2-type" evidence="6">
    <location>
        <begin position="10"/>
        <end position="38"/>
    </location>
</feature>
<comment type="caution">
    <text evidence="7">The sequence shown here is derived from an EMBL/GenBank/DDBJ whole genome shotgun (WGS) entry which is preliminary data.</text>
</comment>
<feature type="compositionally biased region" description="Polar residues" evidence="5">
    <location>
        <begin position="1"/>
        <end position="10"/>
    </location>
</feature>
<reference evidence="8" key="1">
    <citation type="journal article" date="2014" name="Genome Announc.">
        <title>Draft genome sequence of Colletotrichum sublineola, a destructive pathogen of cultivated sorghum.</title>
        <authorList>
            <person name="Baroncelli R."/>
            <person name="Sanz-Martin J.M."/>
            <person name="Rech G.E."/>
            <person name="Sukno S.A."/>
            <person name="Thon M.R."/>
        </authorList>
    </citation>
    <scope>NUCLEOTIDE SEQUENCE [LARGE SCALE GENOMIC DNA]</scope>
    <source>
        <strain evidence="8">TX430BB</strain>
    </source>
</reference>
<dbReference type="CDD" id="cd06137">
    <property type="entry name" value="DEDDh_RNase"/>
    <property type="match status" value="1"/>
</dbReference>
<dbReference type="InterPro" id="IPR036397">
    <property type="entry name" value="RNaseH_sf"/>
</dbReference>
<dbReference type="STRING" id="1173701.A0A066XT18"/>
<dbReference type="Pfam" id="PF00929">
    <property type="entry name" value="RNase_T"/>
    <property type="match status" value="1"/>
</dbReference>
<evidence type="ECO:0000256" key="3">
    <source>
        <dbReference type="ARBA" id="ARBA00022839"/>
    </source>
</evidence>
<dbReference type="PANTHER" id="PTHR12801:SF114">
    <property type="entry name" value="EXONUCLEASE, PUTATIVE (AFU_ORTHOLOGUE AFUA_7G00870)-RELATED"/>
    <property type="match status" value="1"/>
</dbReference>
<dbReference type="GO" id="GO:0005634">
    <property type="term" value="C:nucleus"/>
    <property type="evidence" value="ECO:0007669"/>
    <property type="project" value="TreeGrafter"/>
</dbReference>
<dbReference type="SUPFAM" id="SSF53098">
    <property type="entry name" value="Ribonuclease H-like"/>
    <property type="match status" value="1"/>
</dbReference>
<gene>
    <name evidence="7" type="ORF">CSUB01_12420</name>
</gene>
<dbReference type="GO" id="GO:0008270">
    <property type="term" value="F:zinc ion binding"/>
    <property type="evidence" value="ECO:0007669"/>
    <property type="project" value="UniProtKB-KW"/>
</dbReference>
<evidence type="ECO:0000259" key="6">
    <source>
        <dbReference type="PROSITE" id="PS50157"/>
    </source>
</evidence>
<evidence type="ECO:0000313" key="8">
    <source>
        <dbReference type="Proteomes" id="UP000027238"/>
    </source>
</evidence>
<dbReference type="AlphaFoldDB" id="A0A066XT18"/>
<evidence type="ECO:0000256" key="1">
    <source>
        <dbReference type="ARBA" id="ARBA00022722"/>
    </source>
</evidence>
<sequence length="373" mass="41325">MSPVTQSTNHKCNECQKRFQSESAKNQHSQMKHPPKAARPRTRPSKPPSSASVHALKYRDIVYSTLSAAERSAVGGRLSALCHSEQRLLKEGYILPVSTETQNEPRPTPRTDLPCPDINPSAPKTAAIVLDCEMAGAVGGENELIQITMLDFLSGRMLLSCLVNPSKHIVDWREDITGINAVSMQEAVAGNKALHGWEAARAELWRFADKETILIGQSVHNDLKVLHTSHSRIIDSAVVTADAALGKSSKIRKRWGLETLCYEILGIQIRKPSQTGGRGVHDALEDAFATRELVLLCAREPNKLKRWGEAARAAFFKGNSSKRKPQGARRSQTKRTFQSSPIVEETDSTDDERLRWEDVVDPEVWPKSPPDSD</sequence>
<dbReference type="HOGENOM" id="CLU_036102_0_0_1"/>
<keyword evidence="4" id="KW-0862">Zinc</keyword>
<organism evidence="7 8">
    <name type="scientific">Colletotrichum sublineola</name>
    <name type="common">Sorghum anthracnose fungus</name>
    <dbReference type="NCBI Taxonomy" id="1173701"/>
    <lineage>
        <taxon>Eukaryota</taxon>
        <taxon>Fungi</taxon>
        <taxon>Dikarya</taxon>
        <taxon>Ascomycota</taxon>
        <taxon>Pezizomycotina</taxon>
        <taxon>Sordariomycetes</taxon>
        <taxon>Hypocreomycetidae</taxon>
        <taxon>Glomerellales</taxon>
        <taxon>Glomerellaceae</taxon>
        <taxon>Colletotrichum</taxon>
        <taxon>Colletotrichum graminicola species complex</taxon>
    </lineage>
</organism>
<name>A0A066XT18_COLSU</name>
<dbReference type="GO" id="GO:0006364">
    <property type="term" value="P:rRNA processing"/>
    <property type="evidence" value="ECO:0007669"/>
    <property type="project" value="TreeGrafter"/>
</dbReference>
<dbReference type="GO" id="GO:0000027">
    <property type="term" value="P:ribosomal large subunit assembly"/>
    <property type="evidence" value="ECO:0007669"/>
    <property type="project" value="TreeGrafter"/>
</dbReference>
<dbReference type="PANTHER" id="PTHR12801">
    <property type="entry name" value="RNA EXONUCLEASE REXO1 / RECO3 FAMILY MEMBER-RELATED"/>
    <property type="match status" value="1"/>
</dbReference>
<dbReference type="Proteomes" id="UP000027238">
    <property type="component" value="Unassembled WGS sequence"/>
</dbReference>
<keyword evidence="4" id="KW-0863">Zinc-finger</keyword>
<accession>A0A066XT18</accession>
<feature type="compositionally biased region" description="Basic residues" evidence="5">
    <location>
        <begin position="320"/>
        <end position="333"/>
    </location>
</feature>
<dbReference type="GO" id="GO:0003676">
    <property type="term" value="F:nucleic acid binding"/>
    <property type="evidence" value="ECO:0007669"/>
    <property type="project" value="InterPro"/>
</dbReference>
<keyword evidence="2" id="KW-0378">Hydrolase</keyword>
<protein>
    <submittedName>
        <fullName evidence="7">Putative exonuclease</fullName>
    </submittedName>
</protein>
<feature type="compositionally biased region" description="Basic residues" evidence="5">
    <location>
        <begin position="30"/>
        <end position="44"/>
    </location>
</feature>
<dbReference type="InterPro" id="IPR012337">
    <property type="entry name" value="RNaseH-like_sf"/>
</dbReference>
<feature type="region of interest" description="Disordered" evidence="5">
    <location>
        <begin position="98"/>
        <end position="117"/>
    </location>
</feature>
<evidence type="ECO:0000256" key="4">
    <source>
        <dbReference type="PROSITE-ProRule" id="PRU00042"/>
    </source>
</evidence>
<dbReference type="eggNOG" id="KOG2248">
    <property type="taxonomic scope" value="Eukaryota"/>
</dbReference>
<keyword evidence="4" id="KW-0479">Metal-binding</keyword>
<keyword evidence="8" id="KW-1185">Reference proteome</keyword>
<proteinExistence type="predicted"/>
<dbReference type="InterPro" id="IPR013520">
    <property type="entry name" value="Ribonucl_H"/>
</dbReference>